<keyword evidence="1" id="KW-0805">Transcription regulation</keyword>
<dbReference type="OrthoDB" id="9784962at2"/>
<dbReference type="SUPFAM" id="SSF47413">
    <property type="entry name" value="lambda repressor-like DNA-binding domains"/>
    <property type="match status" value="1"/>
</dbReference>
<sequence>MKYNKKKNKCNGNRERDYGLMNPTIHDIAKRANVSISTVSRVVNNPLAVREEKRQRVLEAIKELGYEPNPFASGLRDRLTKTIVAIIPDIANPFYASMFRGIEDTAREQRNNVMICNTDRNEERFFEYMRYFKKKKVDGIIFASDPLKEHYYKGFEELNIPVVLAATKSEDHLLPYVKIDDYQAGYDAGMFLIRNGHKRIGMISGPKSDPIAGQPRYEGFLASLKKYERLADDSVVFGDFQYDSGYSGMGKLYGKHPDLTAVFAASDEMALGAMAFLQRRNIDVPRQVSVIGFDNIRFSRMITPPLTTISQPIYEIGKEAAMLLYDWIENRDTIPKGKQLQHELIVRDSVSNRNT</sequence>
<evidence type="ECO:0000313" key="6">
    <source>
        <dbReference type="Proteomes" id="UP000253314"/>
    </source>
</evidence>
<dbReference type="PANTHER" id="PTHR30146">
    <property type="entry name" value="LACI-RELATED TRANSCRIPTIONAL REPRESSOR"/>
    <property type="match status" value="1"/>
</dbReference>
<dbReference type="SMART" id="SM00354">
    <property type="entry name" value="HTH_LACI"/>
    <property type="match status" value="1"/>
</dbReference>
<evidence type="ECO:0000256" key="1">
    <source>
        <dbReference type="ARBA" id="ARBA00023015"/>
    </source>
</evidence>
<dbReference type="Gene3D" id="3.40.50.2300">
    <property type="match status" value="2"/>
</dbReference>
<dbReference type="CDD" id="cd01392">
    <property type="entry name" value="HTH_LacI"/>
    <property type="match status" value="1"/>
</dbReference>
<dbReference type="PROSITE" id="PS00356">
    <property type="entry name" value="HTH_LACI_1"/>
    <property type="match status" value="1"/>
</dbReference>
<dbReference type="GO" id="GO:0003700">
    <property type="term" value="F:DNA-binding transcription factor activity"/>
    <property type="evidence" value="ECO:0007669"/>
    <property type="project" value="TreeGrafter"/>
</dbReference>
<dbReference type="PANTHER" id="PTHR30146:SF109">
    <property type="entry name" value="HTH-TYPE TRANSCRIPTIONAL REGULATOR GALS"/>
    <property type="match status" value="1"/>
</dbReference>
<feature type="domain" description="HTH lacI-type" evidence="4">
    <location>
        <begin position="23"/>
        <end position="77"/>
    </location>
</feature>
<accession>A0A366XP44</accession>
<evidence type="ECO:0000259" key="4">
    <source>
        <dbReference type="PROSITE" id="PS50932"/>
    </source>
</evidence>
<name>A0A366XP44_9BACI</name>
<dbReference type="AlphaFoldDB" id="A0A366XP44"/>
<keyword evidence="6" id="KW-1185">Reference proteome</keyword>
<evidence type="ECO:0000256" key="3">
    <source>
        <dbReference type="ARBA" id="ARBA00023163"/>
    </source>
</evidence>
<dbReference type="Proteomes" id="UP000253314">
    <property type="component" value="Unassembled WGS sequence"/>
</dbReference>
<dbReference type="Gene3D" id="1.10.260.40">
    <property type="entry name" value="lambda repressor-like DNA-binding domains"/>
    <property type="match status" value="1"/>
</dbReference>
<keyword evidence="3" id="KW-0804">Transcription</keyword>
<dbReference type="Pfam" id="PF00532">
    <property type="entry name" value="Peripla_BP_1"/>
    <property type="match status" value="1"/>
</dbReference>
<dbReference type="InterPro" id="IPR028082">
    <property type="entry name" value="Peripla_BP_I"/>
</dbReference>
<organism evidence="5 6">
    <name type="scientific">Bacillus taeanensis</name>
    <dbReference type="NCBI Taxonomy" id="273032"/>
    <lineage>
        <taxon>Bacteria</taxon>
        <taxon>Bacillati</taxon>
        <taxon>Bacillota</taxon>
        <taxon>Bacilli</taxon>
        <taxon>Bacillales</taxon>
        <taxon>Bacillaceae</taxon>
        <taxon>Bacillus</taxon>
    </lineage>
</organism>
<gene>
    <name evidence="5" type="ORF">DS031_23190</name>
</gene>
<dbReference type="InterPro" id="IPR010982">
    <property type="entry name" value="Lambda_DNA-bd_dom_sf"/>
</dbReference>
<proteinExistence type="predicted"/>
<comment type="caution">
    <text evidence="5">The sequence shown here is derived from an EMBL/GenBank/DDBJ whole genome shotgun (WGS) entry which is preliminary data.</text>
</comment>
<dbReference type="Pfam" id="PF00356">
    <property type="entry name" value="LacI"/>
    <property type="match status" value="1"/>
</dbReference>
<dbReference type="EMBL" id="QOCW01000046">
    <property type="protein sequence ID" value="RBW67278.1"/>
    <property type="molecule type" value="Genomic_DNA"/>
</dbReference>
<evidence type="ECO:0000313" key="5">
    <source>
        <dbReference type="EMBL" id="RBW67278.1"/>
    </source>
</evidence>
<dbReference type="PRINTS" id="PR00036">
    <property type="entry name" value="HTHLACI"/>
</dbReference>
<dbReference type="InterPro" id="IPR001761">
    <property type="entry name" value="Peripla_BP/Lac1_sug-bd_dom"/>
</dbReference>
<dbReference type="InterPro" id="IPR000843">
    <property type="entry name" value="HTH_LacI"/>
</dbReference>
<dbReference type="PROSITE" id="PS50932">
    <property type="entry name" value="HTH_LACI_2"/>
    <property type="match status" value="1"/>
</dbReference>
<dbReference type="SUPFAM" id="SSF53822">
    <property type="entry name" value="Periplasmic binding protein-like I"/>
    <property type="match status" value="1"/>
</dbReference>
<reference evidence="5 6" key="1">
    <citation type="submission" date="2018-07" db="EMBL/GenBank/DDBJ databases">
        <title>Lottiidibacillus patelloidae gen. nov., sp. nov., isolated from the intestinal tract of a marine limpet and the reclassification of B. taeanensis BH030017T, B. algicola KMM 3737T and B. hwajinpoensis SW-72T as genus Lottiidibacillus.</title>
        <authorList>
            <person name="Liu R."/>
            <person name="Huang Z."/>
        </authorList>
    </citation>
    <scope>NUCLEOTIDE SEQUENCE [LARGE SCALE GENOMIC DNA]</scope>
    <source>
        <strain evidence="5 6">BH030017</strain>
    </source>
</reference>
<evidence type="ECO:0000256" key="2">
    <source>
        <dbReference type="ARBA" id="ARBA00023125"/>
    </source>
</evidence>
<dbReference type="CDD" id="cd19975">
    <property type="entry name" value="PBP1_CcpA-like"/>
    <property type="match status" value="1"/>
</dbReference>
<protein>
    <submittedName>
        <fullName evidence="5">LacI family transcriptional regulator</fullName>
    </submittedName>
</protein>
<dbReference type="GO" id="GO:0000976">
    <property type="term" value="F:transcription cis-regulatory region binding"/>
    <property type="evidence" value="ECO:0007669"/>
    <property type="project" value="TreeGrafter"/>
</dbReference>
<keyword evidence="2" id="KW-0238">DNA-binding</keyword>